<gene>
    <name evidence="2" type="ORF">GCM10025865_27760</name>
</gene>
<dbReference type="InterPro" id="IPR011114">
    <property type="entry name" value="RuvA_C"/>
</dbReference>
<dbReference type="EMBL" id="AP027729">
    <property type="protein sequence ID" value="BDZ43477.1"/>
    <property type="molecule type" value="Genomic_DNA"/>
</dbReference>
<evidence type="ECO:0000259" key="1">
    <source>
        <dbReference type="Pfam" id="PF07499"/>
    </source>
</evidence>
<dbReference type="SUPFAM" id="SSF46929">
    <property type="entry name" value="DNA helicase RuvA subunit, C-terminal domain"/>
    <property type="match status" value="1"/>
</dbReference>
<feature type="domain" description="Holliday junction DNA helicase RuvA C-terminal" evidence="1">
    <location>
        <begin position="2"/>
        <end position="47"/>
    </location>
</feature>
<organism evidence="2 3">
    <name type="scientific">Paraoerskovia sediminicola</name>
    <dbReference type="NCBI Taxonomy" id="1138587"/>
    <lineage>
        <taxon>Bacteria</taxon>
        <taxon>Bacillati</taxon>
        <taxon>Actinomycetota</taxon>
        <taxon>Actinomycetes</taxon>
        <taxon>Micrococcales</taxon>
        <taxon>Cellulomonadaceae</taxon>
        <taxon>Paraoerskovia</taxon>
    </lineage>
</organism>
<protein>
    <recommendedName>
        <fullName evidence="1">Holliday junction DNA helicase RuvA C-terminal domain-containing protein</fullName>
    </recommendedName>
</protein>
<name>A0ABN6XEX9_9CELL</name>
<proteinExistence type="predicted"/>
<keyword evidence="3" id="KW-1185">Reference proteome</keyword>
<dbReference type="RefSeq" id="WP_434019691.1">
    <property type="nucleotide sequence ID" value="NZ_AP027729.1"/>
</dbReference>
<dbReference type="Pfam" id="PF07499">
    <property type="entry name" value="RuvA_C"/>
    <property type="match status" value="1"/>
</dbReference>
<evidence type="ECO:0000313" key="3">
    <source>
        <dbReference type="Proteomes" id="UP001321475"/>
    </source>
</evidence>
<dbReference type="InterPro" id="IPR036267">
    <property type="entry name" value="RuvA_C_sf"/>
</dbReference>
<evidence type="ECO:0000313" key="2">
    <source>
        <dbReference type="EMBL" id="BDZ43477.1"/>
    </source>
</evidence>
<accession>A0ABN6XEX9</accession>
<reference evidence="3" key="1">
    <citation type="journal article" date="2019" name="Int. J. Syst. Evol. Microbiol.">
        <title>The Global Catalogue of Microorganisms (GCM) 10K type strain sequencing project: providing services to taxonomists for standard genome sequencing and annotation.</title>
        <authorList>
            <consortium name="The Broad Institute Genomics Platform"/>
            <consortium name="The Broad Institute Genome Sequencing Center for Infectious Disease"/>
            <person name="Wu L."/>
            <person name="Ma J."/>
        </authorList>
    </citation>
    <scope>NUCLEOTIDE SEQUENCE [LARGE SCALE GENOMIC DNA]</scope>
    <source>
        <strain evidence="3">NBRC 108565</strain>
    </source>
</reference>
<dbReference type="Gene3D" id="1.10.8.10">
    <property type="entry name" value="DNA helicase RuvA subunit, C-terminal domain"/>
    <property type="match status" value="1"/>
</dbReference>
<sequence>MVEALVGLGWTAKVAEETVAGVLSAAGESAVDEADVAGALRAALRVLGAQRG</sequence>
<dbReference type="Proteomes" id="UP001321475">
    <property type="component" value="Chromosome"/>
</dbReference>